<reference evidence="13" key="1">
    <citation type="submission" date="2019-05" db="EMBL/GenBank/DDBJ databases">
        <title>Annotation for the trematode Paragonimus heterotremus.</title>
        <authorList>
            <person name="Choi Y.-J."/>
        </authorList>
    </citation>
    <scope>NUCLEOTIDE SEQUENCE</scope>
    <source>
        <strain evidence="13">LC</strain>
    </source>
</reference>
<evidence type="ECO:0000256" key="11">
    <source>
        <dbReference type="SAM" id="MobiDB-lite"/>
    </source>
</evidence>
<dbReference type="Pfam" id="PF10258">
    <property type="entry name" value="PHAX_RNA-bd"/>
    <property type="match status" value="1"/>
</dbReference>
<evidence type="ECO:0000313" key="13">
    <source>
        <dbReference type="EMBL" id="KAF5396400.1"/>
    </source>
</evidence>
<dbReference type="OrthoDB" id="20573at2759"/>
<name>A0A8J4WMT4_9TREM</name>
<proteinExistence type="inferred from homology"/>
<keyword evidence="7" id="KW-0694">RNA-binding</keyword>
<keyword evidence="6" id="KW-0963">Cytoplasm</keyword>
<accession>A0A8J4WMT4</accession>
<evidence type="ECO:0000256" key="1">
    <source>
        <dbReference type="ARBA" id="ARBA00004123"/>
    </source>
</evidence>
<protein>
    <recommendedName>
        <fullName evidence="4">Phosphorylated adapter RNA export protein</fullName>
    </recommendedName>
    <alternativeName>
        <fullName evidence="10">RNA U small nuclear RNA export adapter protein</fullName>
    </alternativeName>
</protein>
<feature type="region of interest" description="Disordered" evidence="11">
    <location>
        <begin position="1"/>
        <end position="48"/>
    </location>
</feature>
<feature type="compositionally biased region" description="Basic and acidic residues" evidence="11">
    <location>
        <begin position="20"/>
        <end position="32"/>
    </location>
</feature>
<dbReference type="Proteomes" id="UP000748531">
    <property type="component" value="Unassembled WGS sequence"/>
</dbReference>
<dbReference type="InterPro" id="IPR039047">
    <property type="entry name" value="PHAX"/>
</dbReference>
<evidence type="ECO:0000256" key="9">
    <source>
        <dbReference type="ARBA" id="ARBA00023242"/>
    </source>
</evidence>
<evidence type="ECO:0000256" key="10">
    <source>
        <dbReference type="ARBA" id="ARBA00030834"/>
    </source>
</evidence>
<keyword evidence="8" id="KW-0653">Protein transport</keyword>
<evidence type="ECO:0000256" key="4">
    <source>
        <dbReference type="ARBA" id="ARBA00016856"/>
    </source>
</evidence>
<feature type="domain" description="Phosphorylated adapter RNA export protein RNA-binding" evidence="12">
    <location>
        <begin position="147"/>
        <end position="192"/>
    </location>
</feature>
<dbReference type="InterPro" id="IPR019385">
    <property type="entry name" value="PHAX_RNA-binding_domain"/>
</dbReference>
<evidence type="ECO:0000256" key="2">
    <source>
        <dbReference type="ARBA" id="ARBA00004496"/>
    </source>
</evidence>
<comment type="subcellular location">
    <subcellularLocation>
        <location evidence="2">Cytoplasm</location>
    </subcellularLocation>
    <subcellularLocation>
        <location evidence="1">Nucleus</location>
    </subcellularLocation>
</comment>
<evidence type="ECO:0000256" key="6">
    <source>
        <dbReference type="ARBA" id="ARBA00022490"/>
    </source>
</evidence>
<keyword evidence="14" id="KW-1185">Reference proteome</keyword>
<dbReference type="GO" id="GO:0005737">
    <property type="term" value="C:cytoplasm"/>
    <property type="evidence" value="ECO:0007669"/>
    <property type="project" value="UniProtKB-SubCell"/>
</dbReference>
<dbReference type="PANTHER" id="PTHR13135:SF0">
    <property type="entry name" value="PHOSPHORYLATED ADAPTER RNA EXPORT PROTEIN"/>
    <property type="match status" value="1"/>
</dbReference>
<evidence type="ECO:0000256" key="8">
    <source>
        <dbReference type="ARBA" id="ARBA00022927"/>
    </source>
</evidence>
<dbReference type="AlphaFoldDB" id="A0A8J4WMT4"/>
<dbReference type="GO" id="GO:0006408">
    <property type="term" value="P:snRNA export from nucleus"/>
    <property type="evidence" value="ECO:0007669"/>
    <property type="project" value="InterPro"/>
</dbReference>
<dbReference type="Gene3D" id="1.10.10.1440">
    <property type="entry name" value="PHAX RNA-binding domain"/>
    <property type="match status" value="1"/>
</dbReference>
<evidence type="ECO:0000256" key="5">
    <source>
        <dbReference type="ARBA" id="ARBA00022448"/>
    </source>
</evidence>
<dbReference type="EMBL" id="LUCH01008219">
    <property type="protein sequence ID" value="KAF5396400.1"/>
    <property type="molecule type" value="Genomic_DNA"/>
</dbReference>
<evidence type="ECO:0000259" key="12">
    <source>
        <dbReference type="Pfam" id="PF10258"/>
    </source>
</evidence>
<dbReference type="InterPro" id="IPR038092">
    <property type="entry name" value="PHAX_RNA-binding_sf"/>
</dbReference>
<comment type="similarity">
    <text evidence="3">Belongs to the PHAX family.</text>
</comment>
<evidence type="ECO:0000256" key="7">
    <source>
        <dbReference type="ARBA" id="ARBA00022884"/>
    </source>
</evidence>
<evidence type="ECO:0000256" key="3">
    <source>
        <dbReference type="ARBA" id="ARBA00006094"/>
    </source>
</evidence>
<dbReference type="GO" id="GO:0015031">
    <property type="term" value="P:protein transport"/>
    <property type="evidence" value="ECO:0007669"/>
    <property type="project" value="UniProtKB-KW"/>
</dbReference>
<dbReference type="GO" id="GO:0005634">
    <property type="term" value="C:nucleus"/>
    <property type="evidence" value="ECO:0007669"/>
    <property type="project" value="UniProtKB-SubCell"/>
</dbReference>
<dbReference type="PANTHER" id="PTHR13135">
    <property type="entry name" value="CYTOSOLIC RESINIFERATOXIN BINDING PROTEIN RBP-26"/>
    <property type="match status" value="1"/>
</dbReference>
<keyword evidence="5" id="KW-0813">Transport</keyword>
<dbReference type="GO" id="GO:0003723">
    <property type="term" value="F:RNA binding"/>
    <property type="evidence" value="ECO:0007669"/>
    <property type="project" value="UniProtKB-KW"/>
</dbReference>
<keyword evidence="9" id="KW-0539">Nucleus</keyword>
<sequence>MTHRSQFSKDSSQSDDDEEIFWKKRTSSEVKRTAVPCDNETSPNQSQKARRNIWLNVLNENKLNEALSKVNVQANVNLRTCLDTRLVYSDPVSNTDVRSVRKRNRRRYYNRNLPSKKRVCESHWDKSVFSTHSRVNPNDSTNSVKHALVKLLKEPNEELISQVVHILGVKRTLEFYFLTEEIEKAGGLHTACATDQVGISQTLGMKCLLAVRLNTGCFK</sequence>
<evidence type="ECO:0000313" key="14">
    <source>
        <dbReference type="Proteomes" id="UP000748531"/>
    </source>
</evidence>
<organism evidence="13 14">
    <name type="scientific">Paragonimus heterotremus</name>
    <dbReference type="NCBI Taxonomy" id="100268"/>
    <lineage>
        <taxon>Eukaryota</taxon>
        <taxon>Metazoa</taxon>
        <taxon>Spiralia</taxon>
        <taxon>Lophotrochozoa</taxon>
        <taxon>Platyhelminthes</taxon>
        <taxon>Trematoda</taxon>
        <taxon>Digenea</taxon>
        <taxon>Plagiorchiida</taxon>
        <taxon>Troglotremata</taxon>
        <taxon>Troglotrematidae</taxon>
        <taxon>Paragonimus</taxon>
    </lineage>
</organism>
<comment type="caution">
    <text evidence="13">The sequence shown here is derived from an EMBL/GenBank/DDBJ whole genome shotgun (WGS) entry which is preliminary data.</text>
</comment>
<gene>
    <name evidence="13" type="ORF">PHET_10906</name>
</gene>